<keyword evidence="2" id="KW-1185">Reference proteome</keyword>
<organism evidence="1 2">
    <name type="scientific">Microbacterium lacticum</name>
    <dbReference type="NCBI Taxonomy" id="33885"/>
    <lineage>
        <taxon>Bacteria</taxon>
        <taxon>Bacillati</taxon>
        <taxon>Actinomycetota</taxon>
        <taxon>Actinomycetes</taxon>
        <taxon>Micrococcales</taxon>
        <taxon>Microbacteriaceae</taxon>
        <taxon>Microbacterium</taxon>
    </lineage>
</organism>
<dbReference type="Gene3D" id="3.40.720.10">
    <property type="entry name" value="Alkaline Phosphatase, subunit A"/>
    <property type="match status" value="1"/>
</dbReference>
<gene>
    <name evidence="1" type="ORF">FHX68_0562</name>
</gene>
<evidence type="ECO:0000313" key="1">
    <source>
        <dbReference type="EMBL" id="TQN00467.1"/>
    </source>
</evidence>
<dbReference type="GO" id="GO:0016787">
    <property type="term" value="F:hydrolase activity"/>
    <property type="evidence" value="ECO:0007669"/>
    <property type="project" value="UniProtKB-ARBA"/>
</dbReference>
<reference evidence="1 2" key="1">
    <citation type="submission" date="2019-06" db="EMBL/GenBank/DDBJ databases">
        <title>Sequencing the genomes of 1000 actinobacteria strains.</title>
        <authorList>
            <person name="Klenk H.-P."/>
        </authorList>
    </citation>
    <scope>NUCLEOTIDE SEQUENCE [LARGE SCALE GENOMIC DNA]</scope>
    <source>
        <strain evidence="1 2">DSM 20427</strain>
    </source>
</reference>
<dbReference type="SUPFAM" id="SSF53649">
    <property type="entry name" value="Alkaline phosphatase-like"/>
    <property type="match status" value="1"/>
</dbReference>
<comment type="caution">
    <text evidence="1">The sequence shown here is derived from an EMBL/GenBank/DDBJ whole genome shotgun (WGS) entry which is preliminary data.</text>
</comment>
<proteinExistence type="predicted"/>
<dbReference type="InterPro" id="IPR017850">
    <property type="entry name" value="Alkaline_phosphatase_core_sf"/>
</dbReference>
<name>A0A4Y3UL48_9MICO</name>
<accession>A0A4Y3UL48</accession>
<protein>
    <submittedName>
        <fullName evidence="1">Type I phosphodiesterase/nucleotide pyrophosphatase</fullName>
    </submittedName>
</protein>
<dbReference type="AlphaFoldDB" id="A0A4Y3UL48"/>
<evidence type="ECO:0000313" key="2">
    <source>
        <dbReference type="Proteomes" id="UP000319804"/>
    </source>
</evidence>
<dbReference type="EMBL" id="VFPS01000001">
    <property type="protein sequence ID" value="TQN00467.1"/>
    <property type="molecule type" value="Genomic_DNA"/>
</dbReference>
<dbReference type="PANTHER" id="PTHR10151">
    <property type="entry name" value="ECTONUCLEOTIDE PYROPHOSPHATASE/PHOSPHODIESTERASE"/>
    <property type="match status" value="1"/>
</dbReference>
<dbReference type="PANTHER" id="PTHR10151:SF120">
    <property type="entry name" value="BIS(5'-ADENOSYL)-TRIPHOSPHATASE"/>
    <property type="match status" value="1"/>
</dbReference>
<dbReference type="InterPro" id="IPR002591">
    <property type="entry name" value="Phosphodiest/P_Trfase"/>
</dbReference>
<dbReference type="Pfam" id="PF01663">
    <property type="entry name" value="Phosphodiest"/>
    <property type="match status" value="1"/>
</dbReference>
<dbReference type="Proteomes" id="UP000319804">
    <property type="component" value="Unassembled WGS sequence"/>
</dbReference>
<sequence>MRLSLPVDPPTARSLTGVVPQIMRSLEGDPDWFPAARSAIVVVVDGLGRANLTARAGHARFLTGHMGKKDAARTVFPATTATALTSLLTGTRAGEHGIVGYRGLVPGTLRAPNQLKGWETDGLDPLTWQRAQPLFERRAEAGLPSFVVSKGTYRTTGFTRAIQRGATFADAATPDERIETAASLAADHPGALVYVYLPELDTVGHAQGWESDAWIAGLERVDAAIRRLAELSGAGTGIVVTADHGMVDVPAHRQVLLGAGDLLLDEVHLVAGEPRLLQLYTTQGEAAAERIAARWRDSEGERSWVMTRQEAVAAGLYGPRVDAEVLPRIGDVLVAARAAIAYYDDRLADKKSQRMIGQHGSLTDQERIVPLIRLGAFAAP</sequence>
<dbReference type="RefSeq" id="WP_174799075.1">
    <property type="nucleotide sequence ID" value="NZ_VFPS01000001.1"/>
</dbReference>